<evidence type="ECO:0000256" key="1">
    <source>
        <dbReference type="ARBA" id="ARBA00001974"/>
    </source>
</evidence>
<dbReference type="PANTHER" id="PTHR43563:SF1">
    <property type="entry name" value="AMINE OXIDASE [FLAVIN-CONTAINING] B"/>
    <property type="match status" value="1"/>
</dbReference>
<evidence type="ECO:0000313" key="9">
    <source>
        <dbReference type="EMBL" id="RAL13385.1"/>
    </source>
</evidence>
<dbReference type="OrthoDB" id="7777654at2759"/>
<keyword evidence="6" id="KW-0274">FAD</keyword>
<evidence type="ECO:0000256" key="3">
    <source>
        <dbReference type="ARBA" id="ARBA00023002"/>
    </source>
</evidence>
<evidence type="ECO:0000256" key="4">
    <source>
        <dbReference type="ARBA" id="ARBA00048448"/>
    </source>
</evidence>
<gene>
    <name evidence="9" type="ORF">BO97DRAFT_423590</name>
</gene>
<evidence type="ECO:0000313" key="10">
    <source>
        <dbReference type="Proteomes" id="UP000248961"/>
    </source>
</evidence>
<proteinExistence type="inferred from homology"/>
<keyword evidence="6" id="KW-0285">Flavoprotein</keyword>
<dbReference type="InterPro" id="IPR001613">
    <property type="entry name" value="Flavin_amine_oxidase"/>
</dbReference>
<dbReference type="SUPFAM" id="SSF51905">
    <property type="entry name" value="FAD/NAD(P)-binding domain"/>
    <property type="match status" value="1"/>
</dbReference>
<name>A0A395I0Y4_ASPHC</name>
<keyword evidence="3 6" id="KW-0560">Oxidoreductase</keyword>
<dbReference type="Proteomes" id="UP000248961">
    <property type="component" value="Unassembled WGS sequence"/>
</dbReference>
<dbReference type="EC" id="1.4.3.-" evidence="6"/>
<feature type="binding site" evidence="5">
    <location>
        <begin position="66"/>
        <end position="67"/>
    </location>
    <ligand>
        <name>FAD</name>
        <dbReference type="ChEBI" id="CHEBI:57692"/>
    </ligand>
</feature>
<dbReference type="GeneID" id="37201188"/>
<dbReference type="InterPro" id="IPR050703">
    <property type="entry name" value="Flavin_MAO"/>
</dbReference>
<comment type="catalytic activity">
    <reaction evidence="4">
        <text>a secondary aliphatic amine + O2 + H2O = a primary amine + an aldehyde + H2O2</text>
        <dbReference type="Rhea" id="RHEA:26414"/>
        <dbReference type="ChEBI" id="CHEBI:15377"/>
        <dbReference type="ChEBI" id="CHEBI:15379"/>
        <dbReference type="ChEBI" id="CHEBI:16240"/>
        <dbReference type="ChEBI" id="CHEBI:17478"/>
        <dbReference type="ChEBI" id="CHEBI:58855"/>
        <dbReference type="ChEBI" id="CHEBI:65296"/>
        <dbReference type="EC" id="1.4.3.4"/>
    </reaction>
</comment>
<organism evidence="9 10">
    <name type="scientific">Aspergillus homomorphus (strain CBS 101889)</name>
    <dbReference type="NCBI Taxonomy" id="1450537"/>
    <lineage>
        <taxon>Eukaryota</taxon>
        <taxon>Fungi</taxon>
        <taxon>Dikarya</taxon>
        <taxon>Ascomycota</taxon>
        <taxon>Pezizomycotina</taxon>
        <taxon>Eurotiomycetes</taxon>
        <taxon>Eurotiomycetidae</taxon>
        <taxon>Eurotiales</taxon>
        <taxon>Aspergillaceae</taxon>
        <taxon>Aspergillus</taxon>
        <taxon>Aspergillus subgen. Circumdati</taxon>
    </lineage>
</organism>
<feature type="binding site" evidence="5">
    <location>
        <position position="275"/>
    </location>
    <ligand>
        <name>FAD</name>
        <dbReference type="ChEBI" id="CHEBI:57692"/>
    </ligand>
</feature>
<evidence type="ECO:0000256" key="6">
    <source>
        <dbReference type="RuleBase" id="RU362067"/>
    </source>
</evidence>
<feature type="binding site" evidence="5">
    <location>
        <position position="380"/>
    </location>
    <ligand>
        <name>substrate</name>
    </ligand>
</feature>
<dbReference type="PANTHER" id="PTHR43563">
    <property type="entry name" value="AMINE OXIDASE"/>
    <property type="match status" value="1"/>
</dbReference>
<dbReference type="PRINTS" id="PR00757">
    <property type="entry name" value="AMINEOXDASEF"/>
</dbReference>
<dbReference type="SUPFAM" id="SSF54373">
    <property type="entry name" value="FAD-linked reductases, C-terminal domain"/>
    <property type="match status" value="1"/>
</dbReference>
<accession>A0A395I0Y4</accession>
<dbReference type="STRING" id="1450537.A0A395I0Y4"/>
<dbReference type="InterPro" id="IPR002937">
    <property type="entry name" value="Amino_oxidase"/>
</dbReference>
<dbReference type="VEuPathDB" id="FungiDB:BO97DRAFT_423590"/>
<evidence type="ECO:0000256" key="5">
    <source>
        <dbReference type="PIRSR" id="PIRSR601613-1"/>
    </source>
</evidence>
<feature type="domain" description="Amine oxidase" evidence="8">
    <location>
        <begin position="47"/>
        <end position="476"/>
    </location>
</feature>
<comment type="similarity">
    <text evidence="2 6">Belongs to the flavin monoamine oxidase family.</text>
</comment>
<dbReference type="RefSeq" id="XP_025552539.1">
    <property type="nucleotide sequence ID" value="XM_025696899.1"/>
</dbReference>
<evidence type="ECO:0000259" key="8">
    <source>
        <dbReference type="Pfam" id="PF01593"/>
    </source>
</evidence>
<protein>
    <recommendedName>
        <fullName evidence="6">Amine oxidase</fullName>
        <ecNumber evidence="6">1.4.3.-</ecNumber>
    </recommendedName>
</protein>
<dbReference type="Gene3D" id="3.90.660.10">
    <property type="match status" value="2"/>
</dbReference>
<dbReference type="AlphaFoldDB" id="A0A395I0Y4"/>
<dbReference type="InterPro" id="IPR036188">
    <property type="entry name" value="FAD/NAD-bd_sf"/>
</dbReference>
<sequence length="498" mass="55668">MTSKNGYHWTPETGLSQGLTSEGVIQPPQKLSNDDHYDVIVIGAGYCGLTAARDMCTAGLKVLLLEARDRIGGRTWSTNIEGYIYDLGGSWVHWAQPHVWREIFRYDKLDELRRSTDLSYGVNYFRLRTPTYDGRMSHDDEDEVVGSGLRKFVNVDGAYGQTIMPYPYRTFDNPALRPYDHLTLGDRLRQIEAEISPNERAAILGYILTTSGGSLETTSFVEFLHWWAMCNYTVQGFQDCHEGFQLQKGQSAFARLFFEEALRTGNLSYAFDSPVQSVVSENDNGDIVVTVENNQSFKAARAVCTAPLNTLSNITFTPPLNETRAAAIRAGHVNKCTKIYAEVDDKELRSWGGINYPDNKLIYSNAVGATPAGYPTLVCFGPAEKGLQPEEDIEETLQQVKNMDPGVINPRRLVFHNWVKDPYSRGAWFYPPPGLLSEALDALRERHGNVLFASADWARGWRGFIDGAIEDGTRAAIVCSEELLRGKKGRIGFCRGLS</sequence>
<feature type="region of interest" description="Disordered" evidence="7">
    <location>
        <begin position="1"/>
        <end position="24"/>
    </location>
</feature>
<dbReference type="GO" id="GO:0097621">
    <property type="term" value="F:monoamine oxidase activity"/>
    <property type="evidence" value="ECO:0007669"/>
    <property type="project" value="UniProtKB-EC"/>
</dbReference>
<dbReference type="Gene3D" id="3.50.50.60">
    <property type="entry name" value="FAD/NAD(P)-binding domain"/>
    <property type="match status" value="2"/>
</dbReference>
<dbReference type="EMBL" id="KZ824279">
    <property type="protein sequence ID" value="RAL13385.1"/>
    <property type="molecule type" value="Genomic_DNA"/>
</dbReference>
<comment type="cofactor">
    <cofactor evidence="1 6">
        <name>FAD</name>
        <dbReference type="ChEBI" id="CHEBI:57692"/>
    </cofactor>
</comment>
<dbReference type="Pfam" id="PF01593">
    <property type="entry name" value="Amino_oxidase"/>
    <property type="match status" value="1"/>
</dbReference>
<keyword evidence="10" id="KW-1185">Reference proteome</keyword>
<reference evidence="9 10" key="1">
    <citation type="submission" date="2018-02" db="EMBL/GenBank/DDBJ databases">
        <title>The genomes of Aspergillus section Nigri reveals drivers in fungal speciation.</title>
        <authorList>
            <consortium name="DOE Joint Genome Institute"/>
            <person name="Vesth T.C."/>
            <person name="Nybo J."/>
            <person name="Theobald S."/>
            <person name="Brandl J."/>
            <person name="Frisvad J.C."/>
            <person name="Nielsen K.F."/>
            <person name="Lyhne E.K."/>
            <person name="Kogle M.E."/>
            <person name="Kuo A."/>
            <person name="Riley R."/>
            <person name="Clum A."/>
            <person name="Nolan M."/>
            <person name="Lipzen A."/>
            <person name="Salamov A."/>
            <person name="Henrissat B."/>
            <person name="Wiebenga A."/>
            <person name="De vries R.P."/>
            <person name="Grigoriev I.V."/>
            <person name="Mortensen U.H."/>
            <person name="Andersen M.R."/>
            <person name="Baker S.E."/>
        </authorList>
    </citation>
    <scope>NUCLEOTIDE SEQUENCE [LARGE SCALE GENOMIC DNA]</scope>
    <source>
        <strain evidence="9 10">CBS 101889</strain>
    </source>
</reference>
<evidence type="ECO:0000256" key="7">
    <source>
        <dbReference type="SAM" id="MobiDB-lite"/>
    </source>
</evidence>
<evidence type="ECO:0000256" key="2">
    <source>
        <dbReference type="ARBA" id="ARBA00005995"/>
    </source>
</evidence>